<protein>
    <submittedName>
        <fullName evidence="1">Uncharacterized protein</fullName>
    </submittedName>
</protein>
<dbReference type="OrthoDB" id="2280514at2759"/>
<dbReference type="VEuPathDB" id="FungiDB:BCV72DRAFT_322868"/>
<organism evidence="1">
    <name type="scientific">Rhizopus microsporus var. microsporus</name>
    <dbReference type="NCBI Taxonomy" id="86635"/>
    <lineage>
        <taxon>Eukaryota</taxon>
        <taxon>Fungi</taxon>
        <taxon>Fungi incertae sedis</taxon>
        <taxon>Mucoromycota</taxon>
        <taxon>Mucoromycotina</taxon>
        <taxon>Mucoromycetes</taxon>
        <taxon>Mucorales</taxon>
        <taxon>Mucorineae</taxon>
        <taxon>Rhizopodaceae</taxon>
        <taxon>Rhizopus</taxon>
    </lineage>
</organism>
<accession>A0A1X0QN40</accession>
<sequence>MYLLYKCAACATSSQKSSKISISRRSRRTFLKGSVPDPILIDIIHVTDRLKFITELFVVCGEEDHLWCVADIVRRDFYRYFPEAQVLPTCEKTICSNGITLPPSINLFEDIHFCYLMLISLRSALPDCQDSMVKANSVRACAPICLNWSNCGLWYCIWLSRSLHW</sequence>
<reference evidence="1" key="1">
    <citation type="journal article" date="2016" name="Proc. Natl. Acad. Sci. U.S.A.">
        <title>Lipid metabolic changes in an early divergent fungus govern the establishment of a mutualistic symbiosis with endobacteria.</title>
        <authorList>
            <person name="Lastovetsky O.A."/>
            <person name="Gaspar M.L."/>
            <person name="Mondo S.J."/>
            <person name="LaButti K.M."/>
            <person name="Sandor L."/>
            <person name="Grigoriev I.V."/>
            <person name="Henry S.A."/>
            <person name="Pawlowska T.E."/>
        </authorList>
    </citation>
    <scope>NUCLEOTIDE SEQUENCE [LARGE SCALE GENOMIC DNA]</scope>
    <source>
        <strain evidence="1">ATCC 52814</strain>
    </source>
</reference>
<gene>
    <name evidence="1" type="ORF">BCV72DRAFT_322868</name>
</gene>
<evidence type="ECO:0000313" key="1">
    <source>
        <dbReference type="EMBL" id="ORE01170.1"/>
    </source>
</evidence>
<dbReference type="EMBL" id="KV922172">
    <property type="protein sequence ID" value="ORE01170.1"/>
    <property type="molecule type" value="Genomic_DNA"/>
</dbReference>
<name>A0A1X0QN40_RHIZD</name>
<proteinExistence type="predicted"/>
<dbReference type="Proteomes" id="UP000242414">
    <property type="component" value="Unassembled WGS sequence"/>
</dbReference>
<dbReference type="AlphaFoldDB" id="A0A1X0QN40"/>